<gene>
    <name evidence="2" type="ORF">SPARVUS_LOCUS4670650</name>
</gene>
<evidence type="ECO:0000313" key="2">
    <source>
        <dbReference type="EMBL" id="CAI9557233.1"/>
    </source>
</evidence>
<evidence type="ECO:0000313" key="3">
    <source>
        <dbReference type="Proteomes" id="UP001162483"/>
    </source>
</evidence>
<dbReference type="Gene3D" id="3.40.50.300">
    <property type="entry name" value="P-loop containing nucleotide triphosphate hydrolases"/>
    <property type="match status" value="1"/>
</dbReference>
<dbReference type="InterPro" id="IPR026302">
    <property type="entry name" value="NEDD4-bd_p2"/>
</dbReference>
<dbReference type="EMBL" id="CATNWA010008984">
    <property type="protein sequence ID" value="CAI9557233.1"/>
    <property type="molecule type" value="Genomic_DNA"/>
</dbReference>
<keyword evidence="3" id="KW-1185">Reference proteome</keyword>
<proteinExistence type="predicted"/>
<sequence length="315" mass="36224">PCFQGPPPPPCFRGPPPPAFVVNRGPPLPRYNYPLIFPREDDVQNSPYQANEKYHRVNDDHPRPTTQAPWHSSHVLPQNRFNPQGSGFTEPSPKPPFESSQVYQQREDFHDQKGRHFSEIRLPQGGNMFHEQYPSSRDEAKCTDLKRKLVLLRGVPGSGKSTLARILLEQSPDGIVFSTDDYFCQENGYAYDVKLLGDAHNWNQNRAQRAMDDGRSPIIIDNTNIQAWEMKPYVQMALDRGYAVDFLEPNTWWKLDPHELEKRNTHRVPREKISQMLERFEHDMNVGVVMNSLLNLVVYATDVPLQRTGRGGEPL</sequence>
<dbReference type="Proteomes" id="UP001162483">
    <property type="component" value="Unassembled WGS sequence"/>
</dbReference>
<dbReference type="PANTHER" id="PTHR13308:SF23">
    <property type="entry name" value="NEDD4-BINDING PROTEIN 2-LIKE 2"/>
    <property type="match status" value="1"/>
</dbReference>
<feature type="compositionally biased region" description="Polar residues" evidence="1">
    <location>
        <begin position="64"/>
        <end position="89"/>
    </location>
</feature>
<comment type="caution">
    <text evidence="2">The sequence shown here is derived from an EMBL/GenBank/DDBJ whole genome shotgun (WGS) entry which is preliminary data.</text>
</comment>
<feature type="non-terminal residue" evidence="2">
    <location>
        <position position="1"/>
    </location>
</feature>
<organism evidence="2 3">
    <name type="scientific">Staurois parvus</name>
    <dbReference type="NCBI Taxonomy" id="386267"/>
    <lineage>
        <taxon>Eukaryota</taxon>
        <taxon>Metazoa</taxon>
        <taxon>Chordata</taxon>
        <taxon>Craniata</taxon>
        <taxon>Vertebrata</taxon>
        <taxon>Euteleostomi</taxon>
        <taxon>Amphibia</taxon>
        <taxon>Batrachia</taxon>
        <taxon>Anura</taxon>
        <taxon>Neobatrachia</taxon>
        <taxon>Ranoidea</taxon>
        <taxon>Ranidae</taxon>
        <taxon>Staurois</taxon>
    </lineage>
</organism>
<accession>A0ABN9CB79</accession>
<name>A0ABN9CB79_9NEOB</name>
<feature type="compositionally biased region" description="Basic and acidic residues" evidence="1">
    <location>
        <begin position="52"/>
        <end position="63"/>
    </location>
</feature>
<feature type="region of interest" description="Disordered" evidence="1">
    <location>
        <begin position="51"/>
        <end position="108"/>
    </location>
</feature>
<reference evidence="2" key="1">
    <citation type="submission" date="2023-05" db="EMBL/GenBank/DDBJ databases">
        <authorList>
            <person name="Stuckert A."/>
        </authorList>
    </citation>
    <scope>NUCLEOTIDE SEQUENCE</scope>
</reference>
<protein>
    <recommendedName>
        <fullName evidence="4">NEDD4-binding protein 2-like 2</fullName>
    </recommendedName>
</protein>
<evidence type="ECO:0008006" key="4">
    <source>
        <dbReference type="Google" id="ProtNLM"/>
    </source>
</evidence>
<dbReference type="SUPFAM" id="SSF52540">
    <property type="entry name" value="P-loop containing nucleoside triphosphate hydrolases"/>
    <property type="match status" value="1"/>
</dbReference>
<dbReference type="InterPro" id="IPR027417">
    <property type="entry name" value="P-loop_NTPase"/>
</dbReference>
<evidence type="ECO:0000256" key="1">
    <source>
        <dbReference type="SAM" id="MobiDB-lite"/>
    </source>
</evidence>
<dbReference type="PANTHER" id="PTHR13308">
    <property type="entry name" value="NEDD4-BINDING PROTEIN 2-LIKE 1"/>
    <property type="match status" value="1"/>
</dbReference>
<dbReference type="Pfam" id="PF13671">
    <property type="entry name" value="AAA_33"/>
    <property type="match status" value="1"/>
</dbReference>